<dbReference type="PANTHER" id="PTHR24220:SF659">
    <property type="entry name" value="TRANSPORTER, PUTATIVE-RELATED"/>
    <property type="match status" value="1"/>
</dbReference>
<dbReference type="GO" id="GO:0005886">
    <property type="term" value="C:plasma membrane"/>
    <property type="evidence" value="ECO:0007669"/>
    <property type="project" value="TreeGrafter"/>
</dbReference>
<dbReference type="InterPro" id="IPR003439">
    <property type="entry name" value="ABC_transporter-like_ATP-bd"/>
</dbReference>
<dbReference type="SMART" id="SM00382">
    <property type="entry name" value="AAA"/>
    <property type="match status" value="1"/>
</dbReference>
<keyword evidence="1" id="KW-0813">Transport</keyword>
<dbReference type="PROSITE" id="PS00211">
    <property type="entry name" value="ABC_TRANSPORTER_1"/>
    <property type="match status" value="1"/>
</dbReference>
<dbReference type="GO" id="GO:0046677">
    <property type="term" value="P:response to antibiotic"/>
    <property type="evidence" value="ECO:0007669"/>
    <property type="project" value="UniProtKB-KW"/>
</dbReference>
<keyword evidence="10" id="KW-1185">Reference proteome</keyword>
<dbReference type="Pfam" id="PF00005">
    <property type="entry name" value="ABC_tran"/>
    <property type="match status" value="1"/>
</dbReference>
<dbReference type="GO" id="GO:0005524">
    <property type="term" value="F:ATP binding"/>
    <property type="evidence" value="ECO:0007669"/>
    <property type="project" value="UniProtKB-KW"/>
</dbReference>
<evidence type="ECO:0000256" key="3">
    <source>
        <dbReference type="ARBA" id="ARBA00022741"/>
    </source>
</evidence>
<dbReference type="InterPro" id="IPR017871">
    <property type="entry name" value="ABC_transporter-like_CS"/>
</dbReference>
<dbReference type="KEGG" id="azo:azo1882"/>
<keyword evidence="3" id="KW-0547">Nucleotide-binding</keyword>
<evidence type="ECO:0000256" key="1">
    <source>
        <dbReference type="ARBA" id="ARBA00022448"/>
    </source>
</evidence>
<dbReference type="FunFam" id="3.40.50.300:FF:000032">
    <property type="entry name" value="Export ABC transporter ATP-binding protein"/>
    <property type="match status" value="1"/>
</dbReference>
<organism evidence="9 10">
    <name type="scientific">Azoarcus sp. (strain BH72)</name>
    <dbReference type="NCBI Taxonomy" id="418699"/>
    <lineage>
        <taxon>Bacteria</taxon>
        <taxon>Pseudomonadati</taxon>
        <taxon>Pseudomonadota</taxon>
        <taxon>Betaproteobacteria</taxon>
        <taxon>Rhodocyclales</taxon>
        <taxon>Zoogloeaceae</taxon>
        <taxon>Azoarcus</taxon>
    </lineage>
</organism>
<evidence type="ECO:0000256" key="2">
    <source>
        <dbReference type="ARBA" id="ARBA00022475"/>
    </source>
</evidence>
<dbReference type="GO" id="GO:0098796">
    <property type="term" value="C:membrane protein complex"/>
    <property type="evidence" value="ECO:0007669"/>
    <property type="project" value="UniProtKB-ARBA"/>
</dbReference>
<dbReference type="eggNOG" id="COG1136">
    <property type="taxonomic scope" value="Bacteria"/>
</dbReference>
<dbReference type="RefSeq" id="WP_011765615.1">
    <property type="nucleotide sequence ID" value="NC_008702.1"/>
</dbReference>
<dbReference type="InterPro" id="IPR017911">
    <property type="entry name" value="MacB-like_ATP-bd"/>
</dbReference>
<dbReference type="PROSITE" id="PS50893">
    <property type="entry name" value="ABC_TRANSPORTER_2"/>
    <property type="match status" value="1"/>
</dbReference>
<dbReference type="InterPro" id="IPR027417">
    <property type="entry name" value="P-loop_NTPase"/>
</dbReference>
<evidence type="ECO:0000313" key="10">
    <source>
        <dbReference type="Proteomes" id="UP000002588"/>
    </source>
</evidence>
<feature type="domain" description="ABC transporter" evidence="8">
    <location>
        <begin position="2"/>
        <end position="225"/>
    </location>
</feature>
<evidence type="ECO:0000259" key="8">
    <source>
        <dbReference type="PROSITE" id="PS50893"/>
    </source>
</evidence>
<dbReference type="PANTHER" id="PTHR24220">
    <property type="entry name" value="IMPORT ATP-BINDING PROTEIN"/>
    <property type="match status" value="1"/>
</dbReference>
<dbReference type="GO" id="GO:0022857">
    <property type="term" value="F:transmembrane transporter activity"/>
    <property type="evidence" value="ECO:0007669"/>
    <property type="project" value="TreeGrafter"/>
</dbReference>
<dbReference type="InterPro" id="IPR015854">
    <property type="entry name" value="ABC_transpr_LolD-like"/>
</dbReference>
<keyword evidence="5" id="KW-0472">Membrane</keyword>
<dbReference type="SUPFAM" id="SSF52540">
    <property type="entry name" value="P-loop containing nucleoside triphosphate hydrolases"/>
    <property type="match status" value="1"/>
</dbReference>
<keyword evidence="4 9" id="KW-0067">ATP-binding</keyword>
<dbReference type="InterPro" id="IPR003593">
    <property type="entry name" value="AAA+_ATPase"/>
</dbReference>
<name>A1K6P4_AZOSB</name>
<keyword evidence="5" id="KW-0812">Transmembrane</keyword>
<dbReference type="Gene3D" id="3.40.50.300">
    <property type="entry name" value="P-loop containing nucleotide triphosphate hydrolases"/>
    <property type="match status" value="1"/>
</dbReference>
<sequence>MIAVSQLNKSLPGTPPRRLFAALDLQVRAGECVAIVGESGSGKSTLLNCIAGLEDHDGGEIVVAGQRLEGLDDDGRARLRRAHVGFVFQAFHVLPHLRLADNVAVPLWLKGVEARSAAQRAAAMLERVGLGDRSEAWPRQLSGGELQRVAIARALVHRPRVLLADEPTGNLDPAHASEVLELLLAASREAGAACVVVTHSHTAADRADRILELRDGRLAAVDRRR</sequence>
<keyword evidence="2" id="KW-1003">Cell membrane</keyword>
<evidence type="ECO:0000256" key="4">
    <source>
        <dbReference type="ARBA" id="ARBA00022840"/>
    </source>
</evidence>
<dbReference type="EMBL" id="AM406670">
    <property type="protein sequence ID" value="CAL94499.1"/>
    <property type="molecule type" value="Genomic_DNA"/>
</dbReference>
<keyword evidence="5" id="KW-1133">Transmembrane helix</keyword>
<evidence type="ECO:0000256" key="6">
    <source>
        <dbReference type="ARBA" id="ARBA00023251"/>
    </source>
</evidence>
<evidence type="ECO:0000313" key="9">
    <source>
        <dbReference type="EMBL" id="CAL94499.1"/>
    </source>
</evidence>
<comment type="similarity">
    <text evidence="7">Belongs to the ABC transporter superfamily. Macrolide exporter (TC 3.A.1.122) family.</text>
</comment>
<dbReference type="AlphaFoldDB" id="A1K6P4"/>
<dbReference type="STRING" id="62928.azo1882"/>
<protein>
    <submittedName>
        <fullName evidence="9">ABC transporter, ATP-binding protein</fullName>
    </submittedName>
</protein>
<dbReference type="CDD" id="cd03255">
    <property type="entry name" value="ABC_MJ0796_LolCDE_FtsE"/>
    <property type="match status" value="1"/>
</dbReference>
<proteinExistence type="inferred from homology"/>
<dbReference type="Proteomes" id="UP000002588">
    <property type="component" value="Chromosome"/>
</dbReference>
<dbReference type="GO" id="GO:0016887">
    <property type="term" value="F:ATP hydrolysis activity"/>
    <property type="evidence" value="ECO:0007669"/>
    <property type="project" value="InterPro"/>
</dbReference>
<evidence type="ECO:0000256" key="7">
    <source>
        <dbReference type="ARBA" id="ARBA00038388"/>
    </source>
</evidence>
<keyword evidence="6" id="KW-0046">Antibiotic resistance</keyword>
<evidence type="ECO:0000256" key="5">
    <source>
        <dbReference type="ARBA" id="ARBA00022989"/>
    </source>
</evidence>
<accession>A1K6P4</accession>
<reference evidence="9 10" key="1">
    <citation type="journal article" date="2006" name="Nat. Biotechnol.">
        <title>Complete genome of the mutualistic, N2-fixing grass endophyte Azoarcus sp. strain BH72.</title>
        <authorList>
            <person name="Krause A."/>
            <person name="Ramakumar A."/>
            <person name="Bartels D."/>
            <person name="Battistoni F."/>
            <person name="Bekel T."/>
            <person name="Boch J."/>
            <person name="Boehm M."/>
            <person name="Friedrich F."/>
            <person name="Hurek T."/>
            <person name="Krause L."/>
            <person name="Linke B."/>
            <person name="McHardy A.C."/>
            <person name="Sarkar A."/>
            <person name="Schneiker S."/>
            <person name="Syed A.A."/>
            <person name="Thauer R."/>
            <person name="Vorhoelter F.-J."/>
            <person name="Weidner S."/>
            <person name="Puehler A."/>
            <person name="Reinhold-Hurek B."/>
            <person name="Kaiser O."/>
            <person name="Goesmann A."/>
        </authorList>
    </citation>
    <scope>NUCLEOTIDE SEQUENCE [LARGE SCALE GENOMIC DNA]</scope>
    <source>
        <strain evidence="9 10">BH72</strain>
    </source>
</reference>
<dbReference type="HOGENOM" id="CLU_000604_1_22_4"/>
<gene>
    <name evidence="9" type="ordered locus">azo1882</name>
</gene>